<feature type="transmembrane region" description="Helical" evidence="1">
    <location>
        <begin position="338"/>
        <end position="358"/>
    </location>
</feature>
<feature type="transmembrane region" description="Helical" evidence="1">
    <location>
        <begin position="124"/>
        <end position="148"/>
    </location>
</feature>
<accession>A0A1V0GWW8</accession>
<feature type="transmembrane region" description="Helical" evidence="1">
    <location>
        <begin position="279"/>
        <end position="299"/>
    </location>
</feature>
<dbReference type="InterPro" id="IPR010266">
    <property type="entry name" value="NnrS"/>
</dbReference>
<protein>
    <submittedName>
        <fullName evidence="2">Short-chain dehydrogenase</fullName>
    </submittedName>
</protein>
<keyword evidence="1" id="KW-0472">Membrane</keyword>
<name>A0A1V0GWW8_9RHOB</name>
<dbReference type="eggNOG" id="COG3213">
    <property type="taxonomic scope" value="Bacteria"/>
</dbReference>
<evidence type="ECO:0000256" key="1">
    <source>
        <dbReference type="SAM" id="Phobius"/>
    </source>
</evidence>
<feature type="transmembrane region" description="Helical" evidence="1">
    <location>
        <begin position="71"/>
        <end position="89"/>
    </location>
</feature>
<feature type="transmembrane region" description="Helical" evidence="1">
    <location>
        <begin position="249"/>
        <end position="267"/>
    </location>
</feature>
<dbReference type="STRING" id="147645.A6J80_19855"/>
<dbReference type="AlphaFoldDB" id="A0A1V0GWW8"/>
<feature type="transmembrane region" description="Helical" evidence="1">
    <location>
        <begin position="224"/>
        <end position="243"/>
    </location>
</feature>
<reference evidence="2" key="1">
    <citation type="submission" date="2017-12" db="EMBL/GenBank/DDBJ databases">
        <title>FDA dAtabase for Regulatory Grade micrObial Sequences (FDA-ARGOS): Supporting development and validation of Infectious Disease Dx tests.</title>
        <authorList>
            <person name="Campos J."/>
            <person name="Goldberg B."/>
            <person name="Tallon L."/>
            <person name="Sadzewicz L."/>
            <person name="Sengamalay N."/>
            <person name="Ott S."/>
            <person name="Godinez A."/>
            <person name="Nagaraj S."/>
            <person name="Vyas G."/>
            <person name="Aluvathingal J."/>
            <person name="Nadendla S."/>
            <person name="Geyer C."/>
            <person name="Nandy P."/>
            <person name="Hobson J."/>
            <person name="Sichtig H."/>
        </authorList>
    </citation>
    <scope>NUCLEOTIDE SEQUENCE</scope>
    <source>
        <strain evidence="2">FDAARGOS_252</strain>
    </source>
</reference>
<evidence type="ECO:0000313" key="3">
    <source>
        <dbReference type="Proteomes" id="UP000191257"/>
    </source>
</evidence>
<organism evidence="2 3">
    <name type="scientific">Paracoccus yeei</name>
    <dbReference type="NCBI Taxonomy" id="147645"/>
    <lineage>
        <taxon>Bacteria</taxon>
        <taxon>Pseudomonadati</taxon>
        <taxon>Pseudomonadota</taxon>
        <taxon>Alphaproteobacteria</taxon>
        <taxon>Rhodobacterales</taxon>
        <taxon>Paracoccaceae</taxon>
        <taxon>Paracoccus</taxon>
    </lineage>
</organism>
<dbReference type="RefSeq" id="WP_080622682.1">
    <property type="nucleotide sequence ID" value="NZ_CAWMZI010000001.1"/>
</dbReference>
<proteinExistence type="predicted"/>
<evidence type="ECO:0000313" key="2">
    <source>
        <dbReference type="EMBL" id="ARC38317.1"/>
    </source>
</evidence>
<dbReference type="Proteomes" id="UP000191257">
    <property type="component" value="Chromosome"/>
</dbReference>
<keyword evidence="1" id="KW-1133">Transmembrane helix</keyword>
<feature type="transmembrane region" description="Helical" evidence="1">
    <location>
        <begin position="183"/>
        <end position="203"/>
    </location>
</feature>
<keyword evidence="3" id="KW-1185">Reference proteome</keyword>
<keyword evidence="1" id="KW-0812">Transmembrane</keyword>
<gene>
    <name evidence="2" type="ORF">A6J80_19855</name>
</gene>
<dbReference type="EMBL" id="CP020442">
    <property type="protein sequence ID" value="ARC38317.1"/>
    <property type="molecule type" value="Genomic_DNA"/>
</dbReference>
<feature type="transmembrane region" description="Helical" evidence="1">
    <location>
        <begin position="32"/>
        <end position="51"/>
    </location>
</feature>
<feature type="transmembrane region" description="Helical" evidence="1">
    <location>
        <begin position="305"/>
        <end position="326"/>
    </location>
</feature>
<feature type="transmembrane region" description="Helical" evidence="1">
    <location>
        <begin position="155"/>
        <end position="177"/>
    </location>
</feature>
<feature type="transmembrane region" description="Helical" evidence="1">
    <location>
        <begin position="101"/>
        <end position="118"/>
    </location>
</feature>
<dbReference type="Pfam" id="PF05940">
    <property type="entry name" value="NnrS"/>
    <property type="match status" value="1"/>
</dbReference>
<dbReference type="KEGG" id="pye:A6J80_19855"/>
<sequence>MTKTKAAEARGGIPRGLSRTGPVLFSYGFRPFFLGGAVWAVLAMALWVMAVSGHALPGGDYGAANWHMHEMLFGFASAVLSGFLMTAVPNWTGRMPLSGRPLMALVALWLIGRLALTWPPGGAVWQGVLADALFLPVMAAVFAVEIIAGRKWRDLKVVAAVTVLALANLGFHLAVLRGGDPTMAARAAISAYVMLIVIIGGRITPSFTRNWLARRGSGPLPVPYNRFDTLVACVSGVTLALWIVAPDSLPVAVLGPVAAVLNLARMLRWRGWRTWAEPLVLALHGGYAMLALGFAAVGLSGLGLLSTAGALHVFAVGAIGGEMLAVMGRATRGHTGRALTASALTTASYGAIWAAALLRPAAELGDYDRLIHLAGGLWMLAFGLYVLEYAPMLIRARKDLRA</sequence>
<feature type="transmembrane region" description="Helical" evidence="1">
    <location>
        <begin position="370"/>
        <end position="387"/>
    </location>
</feature>